<dbReference type="PANTHER" id="PTHR21261">
    <property type="entry name" value="BEAT PROTEIN"/>
    <property type="match status" value="1"/>
</dbReference>
<dbReference type="EMBL" id="OU898283">
    <property type="protein sequence ID" value="CAG9838797.1"/>
    <property type="molecule type" value="Genomic_DNA"/>
</dbReference>
<feature type="domain" description="Ig-like" evidence="2">
    <location>
        <begin position="27"/>
        <end position="126"/>
    </location>
</feature>
<keyword evidence="1" id="KW-0732">Signal</keyword>
<dbReference type="InterPro" id="IPR013783">
    <property type="entry name" value="Ig-like_fold"/>
</dbReference>
<evidence type="ECO:0000313" key="4">
    <source>
        <dbReference type="Proteomes" id="UP001153709"/>
    </source>
</evidence>
<feature type="chain" id="PRO_5040210636" description="Ig-like domain-containing protein" evidence="1">
    <location>
        <begin position="19"/>
        <end position="280"/>
    </location>
</feature>
<dbReference type="InterPro" id="IPR007110">
    <property type="entry name" value="Ig-like_dom"/>
</dbReference>
<feature type="domain" description="Ig-like" evidence="2">
    <location>
        <begin position="137"/>
        <end position="236"/>
    </location>
</feature>
<dbReference type="Pfam" id="PF13927">
    <property type="entry name" value="Ig_3"/>
    <property type="match status" value="1"/>
</dbReference>
<evidence type="ECO:0000256" key="1">
    <source>
        <dbReference type="SAM" id="SignalP"/>
    </source>
</evidence>
<proteinExistence type="predicted"/>
<dbReference type="Gene3D" id="2.60.40.10">
    <property type="entry name" value="Immunoglobulins"/>
    <property type="match status" value="1"/>
</dbReference>
<dbReference type="PROSITE" id="PS50835">
    <property type="entry name" value="IG_LIKE"/>
    <property type="match status" value="2"/>
</dbReference>
<keyword evidence="4" id="KW-1185">Reference proteome</keyword>
<evidence type="ECO:0000313" key="3">
    <source>
        <dbReference type="EMBL" id="CAG9838797.1"/>
    </source>
</evidence>
<organism evidence="3 4">
    <name type="scientific">Diabrotica balteata</name>
    <name type="common">Banded cucumber beetle</name>
    <dbReference type="NCBI Taxonomy" id="107213"/>
    <lineage>
        <taxon>Eukaryota</taxon>
        <taxon>Metazoa</taxon>
        <taxon>Ecdysozoa</taxon>
        <taxon>Arthropoda</taxon>
        <taxon>Hexapoda</taxon>
        <taxon>Insecta</taxon>
        <taxon>Pterygota</taxon>
        <taxon>Neoptera</taxon>
        <taxon>Endopterygota</taxon>
        <taxon>Coleoptera</taxon>
        <taxon>Polyphaga</taxon>
        <taxon>Cucujiformia</taxon>
        <taxon>Chrysomeloidea</taxon>
        <taxon>Chrysomelidae</taxon>
        <taxon>Galerucinae</taxon>
        <taxon>Diabroticina</taxon>
        <taxon>Diabroticites</taxon>
        <taxon>Diabrotica</taxon>
    </lineage>
</organism>
<dbReference type="PANTHER" id="PTHR21261:SF15">
    <property type="entry name" value="BEATEN PATH IIIA, ISOFORM D-RELATED"/>
    <property type="match status" value="1"/>
</dbReference>
<dbReference type="SMART" id="SM00409">
    <property type="entry name" value="IG"/>
    <property type="match status" value="1"/>
</dbReference>
<accession>A0A9N9TCK3</accession>
<gene>
    <name evidence="3" type="ORF">DIABBA_LOCUS11631</name>
</gene>
<dbReference type="InterPro" id="IPR036179">
    <property type="entry name" value="Ig-like_dom_sf"/>
</dbReference>
<dbReference type="AlphaFoldDB" id="A0A9N9TCK3"/>
<dbReference type="InterPro" id="IPR003599">
    <property type="entry name" value="Ig_sub"/>
</dbReference>
<name>A0A9N9TCK3_DIABA</name>
<feature type="signal peptide" evidence="1">
    <location>
        <begin position="1"/>
        <end position="18"/>
    </location>
</feature>
<evidence type="ECO:0000259" key="2">
    <source>
        <dbReference type="PROSITE" id="PS50835"/>
    </source>
</evidence>
<dbReference type="SUPFAM" id="SSF48726">
    <property type="entry name" value="Immunoglobulin"/>
    <property type="match status" value="1"/>
</dbReference>
<reference evidence="3" key="1">
    <citation type="submission" date="2022-01" db="EMBL/GenBank/DDBJ databases">
        <authorList>
            <person name="King R."/>
        </authorList>
    </citation>
    <scope>NUCLEOTIDE SEQUENCE</scope>
</reference>
<dbReference type="Proteomes" id="UP001153709">
    <property type="component" value="Chromosome 8"/>
</dbReference>
<dbReference type="OrthoDB" id="6343941at2759"/>
<sequence length="280" mass="31697">MLKYVCGIAIILLSSINCEIYSDEYDENTVNISVPKYVKEGENVTLHCEFHPNSNIFSVKWYKKGLEFFRFEPMGNLPKVFLLPGISVDINSSSVNSVVLKNVQTELTNRYMCEVTWEAPSFYTVSDSKMMYVIGEPESELVLTVATKNTSFGASIIRAVCTTPPLTVRPNFTWFLNGDQSYYEASDIIERSGDNLNKFTSYFIRLVSQEMFMFDEANLTCEAQIGDIYTAQKSIILQNSIYSAMNYSDTEEYPVAGSPRTIASVNIFGAFLIYKLLLSF</sequence>
<protein>
    <recommendedName>
        <fullName evidence="2">Ig-like domain-containing protein</fullName>
    </recommendedName>
</protein>